<dbReference type="EnsemblMetazoa" id="AQUA014444-RA">
    <property type="protein sequence ID" value="AQUA014444-PA"/>
    <property type="gene ID" value="AQUA014444"/>
</dbReference>
<accession>A0A182XRH0</accession>
<protein>
    <submittedName>
        <fullName evidence="1">Uncharacterized protein</fullName>
    </submittedName>
</protein>
<dbReference type="VEuPathDB" id="VectorBase:AQUA014444"/>
<organism evidence="1 2">
    <name type="scientific">Anopheles quadriannulatus</name>
    <name type="common">Mosquito</name>
    <dbReference type="NCBI Taxonomy" id="34691"/>
    <lineage>
        <taxon>Eukaryota</taxon>
        <taxon>Metazoa</taxon>
        <taxon>Ecdysozoa</taxon>
        <taxon>Arthropoda</taxon>
        <taxon>Hexapoda</taxon>
        <taxon>Insecta</taxon>
        <taxon>Pterygota</taxon>
        <taxon>Neoptera</taxon>
        <taxon>Endopterygota</taxon>
        <taxon>Diptera</taxon>
        <taxon>Nematocera</taxon>
        <taxon>Culicoidea</taxon>
        <taxon>Culicidae</taxon>
        <taxon>Anophelinae</taxon>
        <taxon>Anopheles</taxon>
    </lineage>
</organism>
<dbReference type="Proteomes" id="UP000076407">
    <property type="component" value="Unassembled WGS sequence"/>
</dbReference>
<evidence type="ECO:0000313" key="1">
    <source>
        <dbReference type="EnsemblMetazoa" id="AQUA014444-PA"/>
    </source>
</evidence>
<sequence>MPVQSFPSCQYRVLWSPDISFSISLFTRRALLAFELACSMRRFGYRLRQRRSSRQ</sequence>
<keyword evidence="2" id="KW-1185">Reference proteome</keyword>
<name>A0A182XRH0_ANOQN</name>
<reference evidence="1" key="1">
    <citation type="submission" date="2020-05" db="UniProtKB">
        <authorList>
            <consortium name="EnsemblMetazoa"/>
        </authorList>
    </citation>
    <scope>IDENTIFICATION</scope>
    <source>
        <strain evidence="1">SANGQUA</strain>
    </source>
</reference>
<dbReference type="AlphaFoldDB" id="A0A182XRH0"/>
<evidence type="ECO:0000313" key="2">
    <source>
        <dbReference type="Proteomes" id="UP000076407"/>
    </source>
</evidence>
<proteinExistence type="predicted"/>